<evidence type="ECO:0000256" key="5">
    <source>
        <dbReference type="ARBA" id="ARBA00023239"/>
    </source>
</evidence>
<dbReference type="SUPFAM" id="SSF55040">
    <property type="entry name" value="Molybdenum cofactor biosynthesis protein C, MoaC"/>
    <property type="match status" value="1"/>
</dbReference>
<feature type="domain" description="Molybdopterin cofactor biosynthesis C (MoaC)" evidence="9">
    <location>
        <begin position="14"/>
        <end position="149"/>
    </location>
</feature>
<dbReference type="Gene3D" id="3.30.70.640">
    <property type="entry name" value="Molybdopterin cofactor biosynthesis C (MoaC) domain"/>
    <property type="match status" value="1"/>
</dbReference>
<comment type="pathway">
    <text evidence="2 7">Cofactor biosynthesis; molybdopterin biosynthesis.</text>
</comment>
<evidence type="ECO:0000256" key="7">
    <source>
        <dbReference type="HAMAP-Rule" id="MF_01224"/>
    </source>
</evidence>
<dbReference type="InterPro" id="IPR036522">
    <property type="entry name" value="MoaC_sf"/>
</dbReference>
<evidence type="ECO:0000259" key="9">
    <source>
        <dbReference type="Pfam" id="PF01967"/>
    </source>
</evidence>
<keyword evidence="4 7" id="KW-0501">Molybdenum cofactor biosynthesis</keyword>
<evidence type="ECO:0000256" key="8">
    <source>
        <dbReference type="SAM" id="MobiDB-lite"/>
    </source>
</evidence>
<name>A0A0S4PWC1_9HELI</name>
<keyword evidence="5 7" id="KW-0456">Lyase</keyword>
<reference evidence="11" key="1">
    <citation type="submission" date="2015-11" db="EMBL/GenBank/DDBJ databases">
        <authorList>
            <person name="Anvar S.Y."/>
        </authorList>
    </citation>
    <scope>NUCLEOTIDE SEQUENCE [LARGE SCALE GENOMIC DNA]</scope>
</reference>
<dbReference type="Proteomes" id="UP000064525">
    <property type="component" value="Chromosome I"/>
</dbReference>
<dbReference type="EMBL" id="LN907858">
    <property type="protein sequence ID" value="CUU39700.1"/>
    <property type="molecule type" value="Genomic_DNA"/>
</dbReference>
<dbReference type="CDD" id="cd01420">
    <property type="entry name" value="MoaC_PE"/>
    <property type="match status" value="1"/>
</dbReference>
<evidence type="ECO:0000313" key="11">
    <source>
        <dbReference type="Proteomes" id="UP000064525"/>
    </source>
</evidence>
<dbReference type="Pfam" id="PF01967">
    <property type="entry name" value="MoaC"/>
    <property type="match status" value="1"/>
</dbReference>
<dbReference type="EC" id="4.6.1.17" evidence="3 7"/>
<feature type="active site" evidence="7">
    <location>
        <position position="127"/>
    </location>
</feature>
<dbReference type="KEGG" id="hty:BN2458_PEG0814"/>
<evidence type="ECO:0000313" key="10">
    <source>
        <dbReference type="EMBL" id="CUU39700.1"/>
    </source>
</evidence>
<dbReference type="InterPro" id="IPR023045">
    <property type="entry name" value="MoaC"/>
</dbReference>
<dbReference type="UniPathway" id="UPA00344"/>
<comment type="subunit">
    <text evidence="7">Homohexamer; trimer of dimers.</text>
</comment>
<dbReference type="HAMAP" id="MF_01224_B">
    <property type="entry name" value="MoaC_B"/>
    <property type="match status" value="1"/>
</dbReference>
<evidence type="ECO:0000256" key="6">
    <source>
        <dbReference type="ARBA" id="ARBA00055087"/>
    </source>
</evidence>
<evidence type="ECO:0000256" key="4">
    <source>
        <dbReference type="ARBA" id="ARBA00023150"/>
    </source>
</evidence>
<feature type="binding site" evidence="7">
    <location>
        <begin position="74"/>
        <end position="76"/>
    </location>
    <ligand>
        <name>substrate</name>
    </ligand>
</feature>
<comment type="catalytic activity">
    <reaction evidence="1 7">
        <text>(8S)-3',8-cyclo-7,8-dihydroguanosine 5'-triphosphate = cyclic pyranopterin phosphate + diphosphate</text>
        <dbReference type="Rhea" id="RHEA:49580"/>
        <dbReference type="ChEBI" id="CHEBI:33019"/>
        <dbReference type="ChEBI" id="CHEBI:59648"/>
        <dbReference type="ChEBI" id="CHEBI:131766"/>
        <dbReference type="EC" id="4.6.1.17"/>
    </reaction>
</comment>
<sequence>MELTHLNKQNNPTMVDVSNKDITTREAYASGVISMSEQAFEAAINHTGKKGSITQTAIIAAIMGSKKTSELIPMCHPLMINKINVDITPNPTKHSITLGVLVKCEGKTGVEMEALTGVSIGLLTIYDMLKAIDKSMVISDICLQSKSGGKSGDYKRIHSKATRKSSKKDSKTSLESKASSSHSEDSKNG</sequence>
<organism evidence="10 11">
    <name type="scientific">Helicobacter typhlonius</name>
    <dbReference type="NCBI Taxonomy" id="76936"/>
    <lineage>
        <taxon>Bacteria</taxon>
        <taxon>Pseudomonadati</taxon>
        <taxon>Campylobacterota</taxon>
        <taxon>Epsilonproteobacteria</taxon>
        <taxon>Campylobacterales</taxon>
        <taxon>Helicobacteraceae</taxon>
        <taxon>Helicobacter</taxon>
    </lineage>
</organism>
<dbReference type="InterPro" id="IPR002820">
    <property type="entry name" value="Mopterin_CF_biosynth-C_dom"/>
</dbReference>
<dbReference type="GO" id="GO:0061799">
    <property type="term" value="F:cyclic pyranopterin monophosphate synthase activity"/>
    <property type="evidence" value="ECO:0007669"/>
    <property type="project" value="UniProtKB-UniRule"/>
</dbReference>
<evidence type="ECO:0000256" key="2">
    <source>
        <dbReference type="ARBA" id="ARBA00005046"/>
    </source>
</evidence>
<protein>
    <recommendedName>
        <fullName evidence="3 7">Cyclic pyranopterin monophosphate synthase</fullName>
        <ecNumber evidence="3 7">4.6.1.17</ecNumber>
    </recommendedName>
    <alternativeName>
        <fullName evidence="7">Molybdenum cofactor biosynthesis protein C</fullName>
    </alternativeName>
</protein>
<evidence type="ECO:0000256" key="3">
    <source>
        <dbReference type="ARBA" id="ARBA00012575"/>
    </source>
</evidence>
<gene>
    <name evidence="7" type="primary">moaC</name>
    <name evidence="10" type="ORF">BN2458_PEG0814</name>
</gene>
<dbReference type="InterPro" id="IPR047594">
    <property type="entry name" value="MoaC_bact/euk"/>
</dbReference>
<feature type="binding site" evidence="7">
    <location>
        <begin position="112"/>
        <end position="113"/>
    </location>
    <ligand>
        <name>substrate</name>
    </ligand>
</feature>
<dbReference type="GO" id="GO:0006777">
    <property type="term" value="P:Mo-molybdopterin cofactor biosynthetic process"/>
    <property type="evidence" value="ECO:0007669"/>
    <property type="project" value="UniProtKB-UniRule"/>
</dbReference>
<accession>A0A0S4PWC1</accession>
<dbReference type="NCBIfam" id="TIGR00581">
    <property type="entry name" value="moaC"/>
    <property type="match status" value="1"/>
</dbReference>
<proteinExistence type="inferred from homology"/>
<comment type="similarity">
    <text evidence="7">Belongs to the MoaC family.</text>
</comment>
<feature type="compositionally biased region" description="Basic residues" evidence="8">
    <location>
        <begin position="157"/>
        <end position="166"/>
    </location>
</feature>
<dbReference type="NCBIfam" id="NF006870">
    <property type="entry name" value="PRK09364.1"/>
    <property type="match status" value="1"/>
</dbReference>
<dbReference type="AlphaFoldDB" id="A0A0S4PWC1"/>
<feature type="region of interest" description="Disordered" evidence="8">
    <location>
        <begin position="147"/>
        <end position="189"/>
    </location>
</feature>
<dbReference type="PATRIC" id="fig|76936.10.peg.796"/>
<evidence type="ECO:0000256" key="1">
    <source>
        <dbReference type="ARBA" id="ARBA00001637"/>
    </source>
</evidence>
<comment type="function">
    <text evidence="6 7">Catalyzes the conversion of (8S)-3',8-cyclo-7,8-dihydroguanosine 5'-triphosphate to cyclic pyranopterin monophosphate (cPMP).</text>
</comment>